<feature type="compositionally biased region" description="Polar residues" evidence="1">
    <location>
        <begin position="213"/>
        <end position="222"/>
    </location>
</feature>
<proteinExistence type="predicted"/>
<protein>
    <submittedName>
        <fullName evidence="2">Uncharacterized protein</fullName>
    </submittedName>
</protein>
<feature type="region of interest" description="Disordered" evidence="1">
    <location>
        <begin position="72"/>
        <end position="141"/>
    </location>
</feature>
<evidence type="ECO:0000256" key="1">
    <source>
        <dbReference type="SAM" id="MobiDB-lite"/>
    </source>
</evidence>
<name>A0A0G4F3N5_9ALVE</name>
<feature type="region of interest" description="Disordered" evidence="1">
    <location>
        <begin position="213"/>
        <end position="232"/>
    </location>
</feature>
<sequence length="321" mass="36054">MVFCRCCIADRNNTDANEFVCVQQTRHNSLHDLYHPPAEPVRRKPYSPQQLGRLDELDQTYQPRVLAYNFKENRLLEEPSGSHTPRGTDEPLDPAAQSAYPLSARSVPARKSRNVTPTRGIGDVFSSSSSRPPVVPDSFLSQRPMEVPPWLSREAEEVPMREGGKPDPSRLRSLYSDFLDHFVQELQEGVHLTQMLAFDEFQDCHVVLEGHGQSQGHSLSQTRGGGAPGGVLRVDNKSGRAYDFRLSKILKLIKMRIDETNRPRYITYDHARPPAVVQPDTTVDFVVLMGFAGRRIAFSFPTADDMERFHTGILLLALGTG</sequence>
<dbReference type="EMBL" id="CDMZ01000092">
    <property type="protein sequence ID" value="CEM06527.1"/>
    <property type="molecule type" value="Genomic_DNA"/>
</dbReference>
<accession>A0A0G4F3N5</accession>
<feature type="compositionally biased region" description="Low complexity" evidence="1">
    <location>
        <begin position="123"/>
        <end position="139"/>
    </location>
</feature>
<organism evidence="2">
    <name type="scientific">Chromera velia CCMP2878</name>
    <dbReference type="NCBI Taxonomy" id="1169474"/>
    <lineage>
        <taxon>Eukaryota</taxon>
        <taxon>Sar</taxon>
        <taxon>Alveolata</taxon>
        <taxon>Colpodellida</taxon>
        <taxon>Chromeraceae</taxon>
        <taxon>Chromera</taxon>
    </lineage>
</organism>
<feature type="non-terminal residue" evidence="2">
    <location>
        <position position="321"/>
    </location>
</feature>
<gene>
    <name evidence="2" type="ORF">Cvel_14938</name>
</gene>
<dbReference type="AlphaFoldDB" id="A0A0G4F3N5"/>
<reference evidence="2" key="1">
    <citation type="submission" date="2014-11" db="EMBL/GenBank/DDBJ databases">
        <authorList>
            <person name="Otto D Thomas"/>
            <person name="Naeem Raeece"/>
        </authorList>
    </citation>
    <scope>NUCLEOTIDE SEQUENCE</scope>
</reference>
<evidence type="ECO:0000313" key="2">
    <source>
        <dbReference type="EMBL" id="CEM06527.1"/>
    </source>
</evidence>
<dbReference type="VEuPathDB" id="CryptoDB:Cvel_14938"/>